<feature type="transmembrane region" description="Helical" evidence="2">
    <location>
        <begin position="87"/>
        <end position="106"/>
    </location>
</feature>
<feature type="transmembrane region" description="Helical" evidence="2">
    <location>
        <begin position="211"/>
        <end position="240"/>
    </location>
</feature>
<feature type="transmembrane region" description="Helical" evidence="2">
    <location>
        <begin position="21"/>
        <end position="39"/>
    </location>
</feature>
<feature type="transmembrane region" description="Helical" evidence="2">
    <location>
        <begin position="246"/>
        <end position="267"/>
    </location>
</feature>
<feature type="transmembrane region" description="Helical" evidence="2">
    <location>
        <begin position="45"/>
        <end position="67"/>
    </location>
</feature>
<feature type="transmembrane region" description="Helical" evidence="2">
    <location>
        <begin position="325"/>
        <end position="349"/>
    </location>
</feature>
<evidence type="ECO:0000256" key="2">
    <source>
        <dbReference type="SAM" id="Phobius"/>
    </source>
</evidence>
<sequence length="438" mass="46566">MTDLLRPNRVDPSEAAPVAGSALPPRIIIGLLMITWFVAPLSGAGFGAVKLVDVMLAIDFLVVVVLYRRPGAQRVAQRGTLYCPPIARRHILAILLLGSGLMLGAFRQDLGVGTALRTLQYPLFALLPVMILLSLRVGEKVRLLLALALVAGTVFSIGGALFGGELATRGRAIGLTTHMNQLGMTAACALPLIMLIGRGRSRRVQIMLWGIAGFCLLGLNLSGARSALLGAFAIFVLYGISRLRRWISLFPSIVLVVLVVGVGALTIQPKASDTTEVAALQRLSGDVGSSRSDASRAALLNNGLNALNFGVVLVGGVYLEQDTHNVFLTVLVTGGIVALAGLVLALLPWLYRAIAISVGAFRSRTTRELYLYSLVVFGFAVWISFNNALWIRYFWCILALALMAQISVDDGEVTVSESASASTGSQDGADSPERPTTD</sequence>
<keyword evidence="2" id="KW-1133">Transmembrane helix</keyword>
<feature type="transmembrane region" description="Helical" evidence="2">
    <location>
        <begin position="118"/>
        <end position="136"/>
    </location>
</feature>
<dbReference type="AlphaFoldDB" id="A0A6J7J715"/>
<feature type="region of interest" description="Disordered" evidence="1">
    <location>
        <begin position="417"/>
        <end position="438"/>
    </location>
</feature>
<dbReference type="EMBL" id="CAFBNC010000053">
    <property type="protein sequence ID" value="CAB4938860.1"/>
    <property type="molecule type" value="Genomic_DNA"/>
</dbReference>
<dbReference type="PANTHER" id="PTHR37422:SF13">
    <property type="entry name" value="LIPOPOLYSACCHARIDE BIOSYNTHESIS PROTEIN PA4999-RELATED"/>
    <property type="match status" value="1"/>
</dbReference>
<proteinExistence type="predicted"/>
<protein>
    <submittedName>
        <fullName evidence="3">Unannotated protein</fullName>
    </submittedName>
</protein>
<gene>
    <name evidence="3" type="ORF">UFOPK3733_01156</name>
</gene>
<feature type="transmembrane region" description="Helical" evidence="2">
    <location>
        <begin position="182"/>
        <end position="199"/>
    </location>
</feature>
<accession>A0A6J7J715</accession>
<dbReference type="InterPro" id="IPR051533">
    <property type="entry name" value="WaaL-like"/>
</dbReference>
<name>A0A6J7J715_9ZZZZ</name>
<dbReference type="PANTHER" id="PTHR37422">
    <property type="entry name" value="TEICHURONIC ACID BIOSYNTHESIS PROTEIN TUAE"/>
    <property type="match status" value="1"/>
</dbReference>
<evidence type="ECO:0000256" key="1">
    <source>
        <dbReference type="SAM" id="MobiDB-lite"/>
    </source>
</evidence>
<reference evidence="3" key="1">
    <citation type="submission" date="2020-05" db="EMBL/GenBank/DDBJ databases">
        <authorList>
            <person name="Chiriac C."/>
            <person name="Salcher M."/>
            <person name="Ghai R."/>
            <person name="Kavagutti S V."/>
        </authorList>
    </citation>
    <scope>NUCLEOTIDE SEQUENCE</scope>
</reference>
<organism evidence="3">
    <name type="scientific">freshwater metagenome</name>
    <dbReference type="NCBI Taxonomy" id="449393"/>
    <lineage>
        <taxon>unclassified sequences</taxon>
        <taxon>metagenomes</taxon>
        <taxon>ecological metagenomes</taxon>
    </lineage>
</organism>
<feature type="transmembrane region" description="Helical" evidence="2">
    <location>
        <begin position="143"/>
        <end position="162"/>
    </location>
</feature>
<evidence type="ECO:0000313" key="3">
    <source>
        <dbReference type="EMBL" id="CAB4938860.1"/>
    </source>
</evidence>
<keyword evidence="2" id="KW-0472">Membrane</keyword>
<feature type="compositionally biased region" description="Polar residues" evidence="1">
    <location>
        <begin position="417"/>
        <end position="428"/>
    </location>
</feature>
<keyword evidence="2" id="KW-0812">Transmembrane</keyword>
<feature type="transmembrane region" description="Helical" evidence="2">
    <location>
        <begin position="299"/>
        <end position="319"/>
    </location>
</feature>
<feature type="transmembrane region" description="Helical" evidence="2">
    <location>
        <begin position="369"/>
        <end position="385"/>
    </location>
</feature>